<sequence length="320" mass="36030">MFRQHFLIAIVHAMIVAGKGIKSKPEFDASGDAMGQLIVADSIPAVMISFKATFFLCTGSQMVMLDRRHIRKRTADTPYWQSFALLIYSLTTLLVYHILEAVAIAFSYKQAAYGEHFSNSLFVALDTFGFLTDILMIITLLTLLAYFRQHYGTTLSWDMPKQKPKFIFDVAVLALQAFAAIGTIAMNAAKQTYSYGVVNWIFWLPKPFFHLYVTTLLIASLDVAGSAFILKRALKINNDMIDPGVNSIAQLISPLLLIFALYQTIIDIIPPTVIGFLDRIYLADILVHDLFYLFVNWMLINIGTRLKYPLGLIEDDDSTV</sequence>
<dbReference type="EMBL" id="ML208635">
    <property type="protein sequence ID" value="TFK61712.1"/>
    <property type="molecule type" value="Genomic_DNA"/>
</dbReference>
<proteinExistence type="predicted"/>
<protein>
    <submittedName>
        <fullName evidence="1">Uncharacterized protein</fullName>
    </submittedName>
</protein>
<name>A0ACD3A7N0_9AGAR</name>
<reference evidence="1 2" key="1">
    <citation type="journal article" date="2019" name="Nat. Ecol. Evol.">
        <title>Megaphylogeny resolves global patterns of mushroom evolution.</title>
        <authorList>
            <person name="Varga T."/>
            <person name="Krizsan K."/>
            <person name="Foldi C."/>
            <person name="Dima B."/>
            <person name="Sanchez-Garcia M."/>
            <person name="Sanchez-Ramirez S."/>
            <person name="Szollosi G.J."/>
            <person name="Szarkandi J.G."/>
            <person name="Papp V."/>
            <person name="Albert L."/>
            <person name="Andreopoulos W."/>
            <person name="Angelini C."/>
            <person name="Antonin V."/>
            <person name="Barry K.W."/>
            <person name="Bougher N.L."/>
            <person name="Buchanan P."/>
            <person name="Buyck B."/>
            <person name="Bense V."/>
            <person name="Catcheside P."/>
            <person name="Chovatia M."/>
            <person name="Cooper J."/>
            <person name="Damon W."/>
            <person name="Desjardin D."/>
            <person name="Finy P."/>
            <person name="Geml J."/>
            <person name="Haridas S."/>
            <person name="Hughes K."/>
            <person name="Justo A."/>
            <person name="Karasinski D."/>
            <person name="Kautmanova I."/>
            <person name="Kiss B."/>
            <person name="Kocsube S."/>
            <person name="Kotiranta H."/>
            <person name="LaButti K.M."/>
            <person name="Lechner B.E."/>
            <person name="Liimatainen K."/>
            <person name="Lipzen A."/>
            <person name="Lukacs Z."/>
            <person name="Mihaltcheva S."/>
            <person name="Morgado L.N."/>
            <person name="Niskanen T."/>
            <person name="Noordeloos M.E."/>
            <person name="Ohm R.A."/>
            <person name="Ortiz-Santana B."/>
            <person name="Ovrebo C."/>
            <person name="Racz N."/>
            <person name="Riley R."/>
            <person name="Savchenko A."/>
            <person name="Shiryaev A."/>
            <person name="Soop K."/>
            <person name="Spirin V."/>
            <person name="Szebenyi C."/>
            <person name="Tomsovsky M."/>
            <person name="Tulloss R.E."/>
            <person name="Uehling J."/>
            <person name="Grigoriev I.V."/>
            <person name="Vagvolgyi C."/>
            <person name="Papp T."/>
            <person name="Martin F.M."/>
            <person name="Miettinen O."/>
            <person name="Hibbett D.S."/>
            <person name="Nagy L.G."/>
        </authorList>
    </citation>
    <scope>NUCLEOTIDE SEQUENCE [LARGE SCALE GENOMIC DNA]</scope>
    <source>
        <strain evidence="1 2">NL-1719</strain>
    </source>
</reference>
<dbReference type="Proteomes" id="UP000308600">
    <property type="component" value="Unassembled WGS sequence"/>
</dbReference>
<organism evidence="1 2">
    <name type="scientific">Pluteus cervinus</name>
    <dbReference type="NCBI Taxonomy" id="181527"/>
    <lineage>
        <taxon>Eukaryota</taxon>
        <taxon>Fungi</taxon>
        <taxon>Dikarya</taxon>
        <taxon>Basidiomycota</taxon>
        <taxon>Agaricomycotina</taxon>
        <taxon>Agaricomycetes</taxon>
        <taxon>Agaricomycetidae</taxon>
        <taxon>Agaricales</taxon>
        <taxon>Pluteineae</taxon>
        <taxon>Pluteaceae</taxon>
        <taxon>Pluteus</taxon>
    </lineage>
</organism>
<accession>A0ACD3A7N0</accession>
<gene>
    <name evidence="1" type="ORF">BDN72DRAFT_903868</name>
</gene>
<evidence type="ECO:0000313" key="2">
    <source>
        <dbReference type="Proteomes" id="UP000308600"/>
    </source>
</evidence>
<keyword evidence="2" id="KW-1185">Reference proteome</keyword>
<evidence type="ECO:0000313" key="1">
    <source>
        <dbReference type="EMBL" id="TFK61712.1"/>
    </source>
</evidence>